<evidence type="ECO:0000313" key="3">
    <source>
        <dbReference type="Proteomes" id="UP000664132"/>
    </source>
</evidence>
<dbReference type="InterPro" id="IPR011333">
    <property type="entry name" value="SKP1/BTB/POZ_sf"/>
</dbReference>
<dbReference type="AlphaFoldDB" id="A0A8H7WJJ6"/>
<sequence length="352" mass="39908">MTDIVHDPFKAALSKFCESAFKPEHIGVVFGTTPPGNSLRRLLNQAAISTSVVGVDRHKTYRYLEREAIVEGFAFESLQAIRAWSKFIEFLGMTSEPATERRELGHLLVSNLSESLETPAHHGVSIDDTQEANRGRAPKLISVPRVDIYVGKDKKHHSVPKGLLCYYSTYFDRCFNGKFKETKEGKLELLDDQTDNFELLLEYFLHGTVPLGGVKPRSEKGSKLDLVGRYMELLEYADKYNMQHCIAEVLFAPLKDELIKKPDRQNNGLYHVRTGCVELIFRVTGKGDKLRTLITQAVLSQQGINGITFKKQEEDIPDFAQEMSKQIRVAISAHGPEYCYWRNPLTLKGRKV</sequence>
<comment type="caution">
    <text evidence="2">The sequence shown here is derived from an EMBL/GenBank/DDBJ whole genome shotgun (WGS) entry which is preliminary data.</text>
</comment>
<dbReference type="PANTHER" id="PTHR47843">
    <property type="entry name" value="BTB DOMAIN-CONTAINING PROTEIN-RELATED"/>
    <property type="match status" value="1"/>
</dbReference>
<dbReference type="EMBL" id="JAFJYH010000004">
    <property type="protein sequence ID" value="KAG4426208.1"/>
    <property type="molecule type" value="Genomic_DNA"/>
</dbReference>
<dbReference type="PROSITE" id="PS50097">
    <property type="entry name" value="BTB"/>
    <property type="match status" value="1"/>
</dbReference>
<dbReference type="OrthoDB" id="194443at2759"/>
<dbReference type="Proteomes" id="UP000664132">
    <property type="component" value="Unassembled WGS sequence"/>
</dbReference>
<gene>
    <name evidence="2" type="ORF">IFR04_000674</name>
</gene>
<protein>
    <recommendedName>
        <fullName evidence="1">BTB domain-containing protein</fullName>
    </recommendedName>
</protein>
<feature type="domain" description="BTB" evidence="1">
    <location>
        <begin position="146"/>
        <end position="213"/>
    </location>
</feature>
<dbReference type="SUPFAM" id="SSF54695">
    <property type="entry name" value="POZ domain"/>
    <property type="match status" value="1"/>
</dbReference>
<organism evidence="2 3">
    <name type="scientific">Cadophora malorum</name>
    <dbReference type="NCBI Taxonomy" id="108018"/>
    <lineage>
        <taxon>Eukaryota</taxon>
        <taxon>Fungi</taxon>
        <taxon>Dikarya</taxon>
        <taxon>Ascomycota</taxon>
        <taxon>Pezizomycotina</taxon>
        <taxon>Leotiomycetes</taxon>
        <taxon>Helotiales</taxon>
        <taxon>Ploettnerulaceae</taxon>
        <taxon>Cadophora</taxon>
    </lineage>
</organism>
<dbReference type="CDD" id="cd18186">
    <property type="entry name" value="BTB_POZ_ZBTB_KLHL-like"/>
    <property type="match status" value="1"/>
</dbReference>
<dbReference type="InterPro" id="IPR000210">
    <property type="entry name" value="BTB/POZ_dom"/>
</dbReference>
<keyword evidence="3" id="KW-1185">Reference proteome</keyword>
<proteinExistence type="predicted"/>
<dbReference type="Pfam" id="PF00651">
    <property type="entry name" value="BTB"/>
    <property type="match status" value="1"/>
</dbReference>
<accession>A0A8H7WJJ6</accession>
<dbReference type="Gene3D" id="3.30.710.10">
    <property type="entry name" value="Potassium Channel Kv1.1, Chain A"/>
    <property type="match status" value="1"/>
</dbReference>
<evidence type="ECO:0000313" key="2">
    <source>
        <dbReference type="EMBL" id="KAG4426208.1"/>
    </source>
</evidence>
<evidence type="ECO:0000259" key="1">
    <source>
        <dbReference type="PROSITE" id="PS50097"/>
    </source>
</evidence>
<name>A0A8H7WJJ6_9HELO</name>
<reference evidence="2" key="1">
    <citation type="submission" date="2021-02" db="EMBL/GenBank/DDBJ databases">
        <title>Genome sequence Cadophora malorum strain M34.</title>
        <authorList>
            <person name="Stefanovic E."/>
            <person name="Vu D."/>
            <person name="Scully C."/>
            <person name="Dijksterhuis J."/>
            <person name="Roader J."/>
            <person name="Houbraken J."/>
        </authorList>
    </citation>
    <scope>NUCLEOTIDE SEQUENCE</scope>
    <source>
        <strain evidence="2">M34</strain>
    </source>
</reference>